<dbReference type="PANTHER" id="PTHR12151:SF25">
    <property type="entry name" value="LINALOOL DEHYDRATASE_ISOMERASE DOMAIN-CONTAINING PROTEIN"/>
    <property type="match status" value="1"/>
</dbReference>
<evidence type="ECO:0000256" key="4">
    <source>
        <dbReference type="PIRSR" id="PIRSR603782-2"/>
    </source>
</evidence>
<sequence>MKKQLAVITLIFAFGFSACNSQKKNKLPILGRTDYVEVNGKIDTVYHTIPDYSFVDQDSAEVTPKTFENKVYVADFFFGTCPTICPVMKQQMLRIYDRFKSNPEFGIISHTIDPDHDTVAYLKDYSERIGIMDNDVWHFVTGKKEEIYDLGTAAGYMVQVGEDASAEGGYIHSGAFILVDKERRVRGFYDGTVAADVDILMNDIDRLLSEYEKK</sequence>
<dbReference type="GO" id="GO:0046872">
    <property type="term" value="F:metal ion binding"/>
    <property type="evidence" value="ECO:0007669"/>
    <property type="project" value="UniProtKB-KW"/>
</dbReference>
<feature type="binding site" evidence="3">
    <location>
        <position position="172"/>
    </location>
    <ligand>
        <name>Cu cation</name>
        <dbReference type="ChEBI" id="CHEBI:23378"/>
    </ligand>
</feature>
<dbReference type="CDD" id="cd02968">
    <property type="entry name" value="SCO"/>
    <property type="match status" value="1"/>
</dbReference>
<feature type="binding site" evidence="3">
    <location>
        <position position="85"/>
    </location>
    <ligand>
        <name>Cu cation</name>
        <dbReference type="ChEBI" id="CHEBI:23378"/>
    </ligand>
</feature>
<dbReference type="RefSeq" id="WP_053222120.1">
    <property type="nucleotide sequence ID" value="NZ_JSVA01000004.1"/>
</dbReference>
<evidence type="ECO:0000256" key="1">
    <source>
        <dbReference type="ARBA" id="ARBA00010996"/>
    </source>
</evidence>
<dbReference type="PROSITE" id="PS51352">
    <property type="entry name" value="THIOREDOXIN_2"/>
    <property type="match status" value="1"/>
</dbReference>
<comment type="similarity">
    <text evidence="1">Belongs to the SCO1/2 family.</text>
</comment>
<keyword evidence="4" id="KW-1015">Disulfide bond</keyword>
<dbReference type="PATRIC" id="fig|1566026.4.peg.2264"/>
<dbReference type="AlphaFoldDB" id="A0A0L8AN53"/>
<reference evidence="7" key="1">
    <citation type="submission" date="2014-11" db="EMBL/GenBank/DDBJ databases">
        <title>Genome sequencing of Roseivirga sp. D-25.</title>
        <authorList>
            <person name="Selvaratnam C."/>
            <person name="Thevarajoo S."/>
            <person name="Goh K.M."/>
            <person name="Eee R."/>
            <person name="Chan K.-G."/>
            <person name="Chong C.S."/>
        </authorList>
    </citation>
    <scope>NUCLEOTIDE SEQUENCE [LARGE SCALE GENOMIC DNA]</scope>
    <source>
        <strain evidence="7">D-25</strain>
    </source>
</reference>
<dbReference type="OrthoDB" id="9811998at2"/>
<dbReference type="InterPro" id="IPR003782">
    <property type="entry name" value="SCO1/SenC"/>
</dbReference>
<keyword evidence="7" id="KW-1185">Reference proteome</keyword>
<proteinExistence type="inferred from homology"/>
<feature type="domain" description="Thioredoxin" evidence="5">
    <location>
        <begin position="43"/>
        <end position="209"/>
    </location>
</feature>
<feature type="binding site" evidence="3">
    <location>
        <position position="81"/>
    </location>
    <ligand>
        <name>Cu cation</name>
        <dbReference type="ChEBI" id="CHEBI:23378"/>
    </ligand>
</feature>
<keyword evidence="3" id="KW-0479">Metal-binding</keyword>
<evidence type="ECO:0000259" key="5">
    <source>
        <dbReference type="PROSITE" id="PS51352"/>
    </source>
</evidence>
<comment type="caution">
    <text evidence="6">The sequence shown here is derived from an EMBL/GenBank/DDBJ whole genome shotgun (WGS) entry which is preliminary data.</text>
</comment>
<evidence type="ECO:0000256" key="3">
    <source>
        <dbReference type="PIRSR" id="PIRSR603782-1"/>
    </source>
</evidence>
<evidence type="ECO:0000313" key="7">
    <source>
        <dbReference type="Proteomes" id="UP000036908"/>
    </source>
</evidence>
<keyword evidence="2 3" id="KW-0186">Copper</keyword>
<dbReference type="Pfam" id="PF02630">
    <property type="entry name" value="SCO1-SenC"/>
    <property type="match status" value="1"/>
</dbReference>
<name>A0A0L8AN53_9BACT</name>
<dbReference type="PANTHER" id="PTHR12151">
    <property type="entry name" value="ELECTRON TRANSPORT PROTIN SCO1/SENC FAMILY MEMBER"/>
    <property type="match status" value="1"/>
</dbReference>
<feature type="disulfide bond" description="Redox-active" evidence="4">
    <location>
        <begin position="81"/>
        <end position="85"/>
    </location>
</feature>
<gene>
    <name evidence="6" type="ORF">OB69_02505</name>
</gene>
<protein>
    <recommendedName>
        <fullName evidence="5">Thioredoxin domain-containing protein</fullName>
    </recommendedName>
</protein>
<dbReference type="Gene3D" id="3.40.30.10">
    <property type="entry name" value="Glutaredoxin"/>
    <property type="match status" value="1"/>
</dbReference>
<evidence type="ECO:0000256" key="2">
    <source>
        <dbReference type="ARBA" id="ARBA00023008"/>
    </source>
</evidence>
<dbReference type="PROSITE" id="PS51257">
    <property type="entry name" value="PROKAR_LIPOPROTEIN"/>
    <property type="match status" value="1"/>
</dbReference>
<organism evidence="6 7">
    <name type="scientific">Roseivirga seohaensis subsp. aquiponti</name>
    <dbReference type="NCBI Taxonomy" id="1566026"/>
    <lineage>
        <taxon>Bacteria</taxon>
        <taxon>Pseudomonadati</taxon>
        <taxon>Bacteroidota</taxon>
        <taxon>Cytophagia</taxon>
        <taxon>Cytophagales</taxon>
        <taxon>Roseivirgaceae</taxon>
        <taxon>Roseivirga</taxon>
    </lineage>
</organism>
<accession>A0A0L8AN53</accession>
<dbReference type="Proteomes" id="UP000036908">
    <property type="component" value="Unassembled WGS sequence"/>
</dbReference>
<evidence type="ECO:0000313" key="6">
    <source>
        <dbReference type="EMBL" id="KOF03903.1"/>
    </source>
</evidence>
<dbReference type="SUPFAM" id="SSF52833">
    <property type="entry name" value="Thioredoxin-like"/>
    <property type="match status" value="1"/>
</dbReference>
<dbReference type="InterPro" id="IPR013766">
    <property type="entry name" value="Thioredoxin_domain"/>
</dbReference>
<dbReference type="EMBL" id="JSVA01000004">
    <property type="protein sequence ID" value="KOF03903.1"/>
    <property type="molecule type" value="Genomic_DNA"/>
</dbReference>
<dbReference type="InterPro" id="IPR036249">
    <property type="entry name" value="Thioredoxin-like_sf"/>
</dbReference>